<dbReference type="PROSITE" id="PS50305">
    <property type="entry name" value="SIRTUIN"/>
    <property type="match status" value="1"/>
</dbReference>
<dbReference type="Gene3D" id="3.30.1600.10">
    <property type="entry name" value="SIR2/SIRT2 'Small Domain"/>
    <property type="match status" value="1"/>
</dbReference>
<name>A0A553UR71_9DEIO</name>
<evidence type="ECO:0000256" key="4">
    <source>
        <dbReference type="PROSITE-ProRule" id="PRU00236"/>
    </source>
</evidence>
<comment type="function">
    <text evidence="3">NAD-dependent lysine deacetylase and desuccinylase that specifically removes acetyl and succinyl groups on target proteins. Modulates the activities of several proteins which are inactive in their acylated form.</text>
</comment>
<dbReference type="CDD" id="cd01412">
    <property type="entry name" value="SIRT5_Af1_CobB"/>
    <property type="match status" value="1"/>
</dbReference>
<feature type="active site" description="Proton acceptor" evidence="3 4">
    <location>
        <position position="129"/>
    </location>
</feature>
<feature type="binding site" evidence="3">
    <location>
        <position position="73"/>
    </location>
    <ligand>
        <name>substrate</name>
    </ligand>
</feature>
<feature type="binding site" evidence="3">
    <location>
        <begin position="111"/>
        <end position="114"/>
    </location>
    <ligand>
        <name>NAD(+)</name>
        <dbReference type="ChEBI" id="CHEBI:57540"/>
    </ligand>
</feature>
<dbReference type="OrthoDB" id="9800582at2"/>
<dbReference type="RefSeq" id="WP_143721408.1">
    <property type="nucleotide sequence ID" value="NZ_VKDB01000017.1"/>
</dbReference>
<comment type="caution">
    <text evidence="6">The sequence shown here is derived from an EMBL/GenBank/DDBJ whole genome shotgun (WGS) entry which is preliminary data.</text>
</comment>
<dbReference type="AlphaFoldDB" id="A0A553UR71"/>
<feature type="binding site" evidence="3 4">
    <location>
        <position position="161"/>
    </location>
    <ligand>
        <name>Zn(2+)</name>
        <dbReference type="ChEBI" id="CHEBI:29105"/>
    </ligand>
</feature>
<dbReference type="PANTHER" id="PTHR11085">
    <property type="entry name" value="NAD-DEPENDENT PROTEIN DEACYLASE SIRTUIN-5, MITOCHONDRIAL-RELATED"/>
    <property type="match status" value="1"/>
</dbReference>
<feature type="domain" description="Deacetylase sirtuin-type" evidence="5">
    <location>
        <begin position="3"/>
        <end position="254"/>
    </location>
</feature>
<dbReference type="InterPro" id="IPR026591">
    <property type="entry name" value="Sirtuin_cat_small_dom_sf"/>
</dbReference>
<dbReference type="PANTHER" id="PTHR11085:SF4">
    <property type="entry name" value="NAD-DEPENDENT PROTEIN DEACYLASE"/>
    <property type="match status" value="1"/>
</dbReference>
<evidence type="ECO:0000256" key="2">
    <source>
        <dbReference type="ARBA" id="ARBA00023027"/>
    </source>
</evidence>
<dbReference type="SUPFAM" id="SSF52467">
    <property type="entry name" value="DHS-like NAD/FAD-binding domain"/>
    <property type="match status" value="1"/>
</dbReference>
<dbReference type="EC" id="2.3.1.286" evidence="3"/>
<keyword evidence="2 3" id="KW-0520">NAD</keyword>
<keyword evidence="1" id="KW-0808">Transferase</keyword>
<feature type="binding site" evidence="3 4">
    <location>
        <position position="140"/>
    </location>
    <ligand>
        <name>Zn(2+)</name>
        <dbReference type="ChEBI" id="CHEBI:29105"/>
    </ligand>
</feature>
<gene>
    <name evidence="3" type="primary">cobB</name>
    <name evidence="6" type="ORF">FNU79_13920</name>
</gene>
<feature type="binding site" evidence="3">
    <location>
        <begin position="198"/>
        <end position="200"/>
    </location>
    <ligand>
        <name>NAD(+)</name>
        <dbReference type="ChEBI" id="CHEBI:57540"/>
    </ligand>
</feature>
<comment type="subcellular location">
    <subcellularLocation>
        <location evidence="3">Cytoplasm</location>
    </subcellularLocation>
</comment>
<dbReference type="InterPro" id="IPR003000">
    <property type="entry name" value="Sirtuin"/>
</dbReference>
<evidence type="ECO:0000313" key="6">
    <source>
        <dbReference type="EMBL" id="TSA82461.1"/>
    </source>
</evidence>
<feature type="binding site" evidence="3 4">
    <location>
        <position position="137"/>
    </location>
    <ligand>
        <name>Zn(2+)</name>
        <dbReference type="ChEBI" id="CHEBI:29105"/>
    </ligand>
</feature>
<evidence type="ECO:0000259" key="5">
    <source>
        <dbReference type="PROSITE" id="PS50305"/>
    </source>
</evidence>
<protein>
    <recommendedName>
        <fullName evidence="3">NAD-dependent protein deacylase</fullName>
        <ecNumber evidence="3">2.3.1.286</ecNumber>
    </recommendedName>
    <alternativeName>
        <fullName evidence="3">Regulatory protein SIR2 homolog</fullName>
    </alternativeName>
</protein>
<evidence type="ECO:0000256" key="3">
    <source>
        <dbReference type="HAMAP-Rule" id="MF_01121"/>
    </source>
</evidence>
<reference evidence="6 7" key="1">
    <citation type="submission" date="2019-07" db="EMBL/GenBank/DDBJ databases">
        <title>Deinococcus detaillus sp. nov., isolated from humus soil in Antarctica.</title>
        <authorList>
            <person name="Zhang K."/>
        </authorList>
    </citation>
    <scope>NUCLEOTIDE SEQUENCE [LARGE SCALE GENOMIC DNA]</scope>
    <source>
        <strain evidence="6 7">H1</strain>
    </source>
</reference>
<evidence type="ECO:0000256" key="1">
    <source>
        <dbReference type="ARBA" id="ARBA00022679"/>
    </source>
</evidence>
<dbReference type="InterPro" id="IPR027546">
    <property type="entry name" value="Sirtuin_class_III"/>
</dbReference>
<dbReference type="InterPro" id="IPR029035">
    <property type="entry name" value="DHS-like_NAD/FAD-binding_dom"/>
</dbReference>
<comment type="catalytic activity">
    <reaction evidence="3">
        <text>N(6)-succinyl-L-lysyl-[protein] + NAD(+) + H2O = 2''-O-succinyl-ADP-D-ribose + nicotinamide + L-lysyl-[protein]</text>
        <dbReference type="Rhea" id="RHEA:47668"/>
        <dbReference type="Rhea" id="RHEA-COMP:9752"/>
        <dbReference type="Rhea" id="RHEA-COMP:11877"/>
        <dbReference type="ChEBI" id="CHEBI:15377"/>
        <dbReference type="ChEBI" id="CHEBI:17154"/>
        <dbReference type="ChEBI" id="CHEBI:29969"/>
        <dbReference type="ChEBI" id="CHEBI:57540"/>
        <dbReference type="ChEBI" id="CHEBI:87830"/>
        <dbReference type="ChEBI" id="CHEBI:87832"/>
    </reaction>
</comment>
<comment type="cofactor">
    <cofactor evidence="3">
        <name>Zn(2+)</name>
        <dbReference type="ChEBI" id="CHEBI:29105"/>
    </cofactor>
    <text evidence="3">Binds 1 zinc ion per subunit.</text>
</comment>
<comment type="caution">
    <text evidence="3">Lacks conserved residue(s) required for the propagation of feature annotation.</text>
</comment>
<keyword evidence="3 4" id="KW-0862">Zinc</keyword>
<dbReference type="InterPro" id="IPR050134">
    <property type="entry name" value="NAD-dep_sirtuin_deacylases"/>
</dbReference>
<keyword evidence="3 4" id="KW-0479">Metal-binding</keyword>
<dbReference type="GO" id="GO:0036054">
    <property type="term" value="F:protein-malonyllysine demalonylase activity"/>
    <property type="evidence" value="ECO:0007669"/>
    <property type="project" value="InterPro"/>
</dbReference>
<dbReference type="HAMAP" id="MF_01121">
    <property type="entry name" value="Sirtuin_ClassIII"/>
    <property type="match status" value="1"/>
</dbReference>
<dbReference type="InterPro" id="IPR026590">
    <property type="entry name" value="Ssirtuin_cat_dom"/>
</dbReference>
<keyword evidence="7" id="KW-1185">Reference proteome</keyword>
<comment type="domain">
    <text evidence="3">2 residues (Tyr-73 and Arg-76) present in a large hydrophobic pocket are probably involved in substrate specificity. They are important for desuccinylation activity, but dispensable for deacetylation activity.</text>
</comment>
<dbReference type="GO" id="GO:0070403">
    <property type="term" value="F:NAD+ binding"/>
    <property type="evidence" value="ECO:0007669"/>
    <property type="project" value="UniProtKB-UniRule"/>
</dbReference>
<dbReference type="Pfam" id="PF02146">
    <property type="entry name" value="SIR2"/>
    <property type="match status" value="1"/>
</dbReference>
<sequence length="254" mass="27439">MNQTQADSALEQARALLQAAKRVAVITGAGISAESGIPTFRDAQTGHWARFRPEDLASPEEYRQDPETVWEWYAGRYRDVSAAQPNAGHAALTELERRKNGHTDGFLLATQNVDGLHQRAGSRQLVELHGNLTHARCEACQHLAALPAPETFEPPPICPECGSRMRPNVVWFGEWLPPEALARAERAFEAADVALVIGTSSLVQPAADLALLTLENGGSIIEINPDVTPLSEWASVVLRSGASQALPDLLGGWA</sequence>
<keyword evidence="3" id="KW-0963">Cytoplasm</keyword>
<evidence type="ECO:0000313" key="7">
    <source>
        <dbReference type="Proteomes" id="UP000316092"/>
    </source>
</evidence>
<accession>A0A553UR71</accession>
<dbReference type="Proteomes" id="UP000316092">
    <property type="component" value="Unassembled WGS sequence"/>
</dbReference>
<feature type="binding site" evidence="3">
    <location>
        <begin position="224"/>
        <end position="226"/>
    </location>
    <ligand>
        <name>NAD(+)</name>
        <dbReference type="ChEBI" id="CHEBI:57540"/>
    </ligand>
</feature>
<proteinExistence type="inferred from homology"/>
<feature type="binding site" evidence="3 4">
    <location>
        <position position="158"/>
    </location>
    <ligand>
        <name>Zn(2+)</name>
        <dbReference type="ChEBI" id="CHEBI:29105"/>
    </ligand>
</feature>
<feature type="binding site" evidence="3">
    <location>
        <position position="76"/>
    </location>
    <ligand>
        <name>substrate</name>
    </ligand>
</feature>
<dbReference type="GO" id="GO:0017136">
    <property type="term" value="F:histone deacetylase activity, NAD-dependent"/>
    <property type="evidence" value="ECO:0007669"/>
    <property type="project" value="TreeGrafter"/>
</dbReference>
<comment type="similarity">
    <text evidence="3">Belongs to the sirtuin family. Class III subfamily.</text>
</comment>
<dbReference type="Gene3D" id="3.40.50.1220">
    <property type="entry name" value="TPP-binding domain"/>
    <property type="match status" value="1"/>
</dbReference>
<dbReference type="GO" id="GO:0008270">
    <property type="term" value="F:zinc ion binding"/>
    <property type="evidence" value="ECO:0007669"/>
    <property type="project" value="UniProtKB-UniRule"/>
</dbReference>
<organism evidence="6 7">
    <name type="scientific">Deinococcus detaillensis</name>
    <dbReference type="NCBI Taxonomy" id="2592048"/>
    <lineage>
        <taxon>Bacteria</taxon>
        <taxon>Thermotogati</taxon>
        <taxon>Deinococcota</taxon>
        <taxon>Deinococci</taxon>
        <taxon>Deinococcales</taxon>
        <taxon>Deinococcaceae</taxon>
        <taxon>Deinococcus</taxon>
    </lineage>
</organism>
<feature type="binding site" evidence="3">
    <location>
        <position position="242"/>
    </location>
    <ligand>
        <name>NAD(+)</name>
        <dbReference type="ChEBI" id="CHEBI:57540"/>
    </ligand>
</feature>
<comment type="catalytic activity">
    <reaction evidence="3">
        <text>N(6)-acetyl-L-lysyl-[protein] + NAD(+) + H2O = 2''-O-acetyl-ADP-D-ribose + nicotinamide + L-lysyl-[protein]</text>
        <dbReference type="Rhea" id="RHEA:43636"/>
        <dbReference type="Rhea" id="RHEA-COMP:9752"/>
        <dbReference type="Rhea" id="RHEA-COMP:10731"/>
        <dbReference type="ChEBI" id="CHEBI:15377"/>
        <dbReference type="ChEBI" id="CHEBI:17154"/>
        <dbReference type="ChEBI" id="CHEBI:29969"/>
        <dbReference type="ChEBI" id="CHEBI:57540"/>
        <dbReference type="ChEBI" id="CHEBI:61930"/>
        <dbReference type="ChEBI" id="CHEBI:83767"/>
        <dbReference type="EC" id="2.3.1.286"/>
    </reaction>
</comment>
<dbReference type="NCBIfam" id="NF001753">
    <property type="entry name" value="PRK00481.1-3"/>
    <property type="match status" value="1"/>
</dbReference>
<dbReference type="GO" id="GO:0005737">
    <property type="term" value="C:cytoplasm"/>
    <property type="evidence" value="ECO:0007669"/>
    <property type="project" value="UniProtKB-SubCell"/>
</dbReference>
<dbReference type="EMBL" id="VKDB01000017">
    <property type="protein sequence ID" value="TSA82461.1"/>
    <property type="molecule type" value="Genomic_DNA"/>
</dbReference>
<dbReference type="GO" id="GO:0036055">
    <property type="term" value="F:protein-succinyllysine desuccinylase activity"/>
    <property type="evidence" value="ECO:0007669"/>
    <property type="project" value="UniProtKB-UniRule"/>
</dbReference>